<feature type="compositionally biased region" description="Basic and acidic residues" evidence="1">
    <location>
        <begin position="39"/>
        <end position="48"/>
    </location>
</feature>
<accession>A0A4D6T7Z7</accession>
<dbReference type="GeneID" id="60336583"/>
<dbReference type="Proteomes" id="UP000298543">
    <property type="component" value="Segment"/>
</dbReference>
<proteinExistence type="predicted"/>
<evidence type="ECO:0000313" key="2">
    <source>
        <dbReference type="EMBL" id="QCG77743.1"/>
    </source>
</evidence>
<organism evidence="2 3">
    <name type="scientific">Mycobacterium phage FirstPlacePfu</name>
    <dbReference type="NCBI Taxonomy" id="2572533"/>
    <lineage>
        <taxon>Viruses</taxon>
        <taxon>Duplodnaviria</taxon>
        <taxon>Heunggongvirae</taxon>
        <taxon>Uroviricota</taxon>
        <taxon>Caudoviricetes</taxon>
        <taxon>Pclasvirinae</taxon>
        <taxon>Fishburnevirus</taxon>
        <taxon>Fishburnevirus firstplacepfu</taxon>
    </lineage>
</organism>
<dbReference type="KEGG" id="vg:60336583"/>
<dbReference type="RefSeq" id="YP_009964864.1">
    <property type="nucleotide sequence ID" value="NC_051735.1"/>
</dbReference>
<sequence>MIVCNGTLPAPWGKNLGPSDQTGGCRRPPGHKGPCHPIELAEDKRPPEASDADPA</sequence>
<feature type="region of interest" description="Disordered" evidence="1">
    <location>
        <begin position="1"/>
        <end position="55"/>
    </location>
</feature>
<dbReference type="EMBL" id="MK814758">
    <property type="protein sequence ID" value="QCG77743.1"/>
    <property type="molecule type" value="Genomic_DNA"/>
</dbReference>
<keyword evidence="3" id="KW-1185">Reference proteome</keyword>
<protein>
    <submittedName>
        <fullName evidence="2">Uncharacterized protein</fullName>
    </submittedName>
</protein>
<evidence type="ECO:0000313" key="3">
    <source>
        <dbReference type="Proteomes" id="UP000298543"/>
    </source>
</evidence>
<name>A0A4D6T7Z7_9CAUD</name>
<reference evidence="2 3" key="1">
    <citation type="submission" date="2019-04" db="EMBL/GenBank/DDBJ databases">
        <authorList>
            <person name="Washington J.M."/>
            <person name="Garlena R.A."/>
            <person name="Russell D.A."/>
            <person name="Pope W.H."/>
            <person name="Jacobs-Sera D."/>
            <person name="Hatfull G.F."/>
        </authorList>
    </citation>
    <scope>NUCLEOTIDE SEQUENCE [LARGE SCALE GENOMIC DNA]</scope>
</reference>
<gene>
    <name evidence="2" type="primary">62</name>
    <name evidence="2" type="ORF">SEA_FIRSTPLACEPFU_62</name>
</gene>
<evidence type="ECO:0000256" key="1">
    <source>
        <dbReference type="SAM" id="MobiDB-lite"/>
    </source>
</evidence>